<dbReference type="EMBL" id="JARYMX010000001">
    <property type="protein sequence ID" value="KAJ9564882.1"/>
    <property type="molecule type" value="Genomic_DNA"/>
</dbReference>
<dbReference type="Proteomes" id="UP001172457">
    <property type="component" value="Chromosome 1"/>
</dbReference>
<protein>
    <recommendedName>
        <fullName evidence="4">CCHC-type domain-containing protein</fullName>
    </recommendedName>
</protein>
<reference evidence="2" key="1">
    <citation type="submission" date="2023-03" db="EMBL/GenBank/DDBJ databases">
        <title>Chromosome-scale reference genome and RAD-based genetic map of yellow starthistle (Centaurea solstitialis) reveal putative structural variation and QTLs associated with invader traits.</title>
        <authorList>
            <person name="Reatini B."/>
            <person name="Cang F.A."/>
            <person name="Jiang Q."/>
            <person name="Mckibben M.T.W."/>
            <person name="Barker M.S."/>
            <person name="Rieseberg L.H."/>
            <person name="Dlugosch K.M."/>
        </authorList>
    </citation>
    <scope>NUCLEOTIDE SEQUENCE</scope>
    <source>
        <strain evidence="2">CAN-66</strain>
        <tissue evidence="2">Leaf</tissue>
    </source>
</reference>
<organism evidence="2 3">
    <name type="scientific">Centaurea solstitialis</name>
    <name type="common">yellow star-thistle</name>
    <dbReference type="NCBI Taxonomy" id="347529"/>
    <lineage>
        <taxon>Eukaryota</taxon>
        <taxon>Viridiplantae</taxon>
        <taxon>Streptophyta</taxon>
        <taxon>Embryophyta</taxon>
        <taxon>Tracheophyta</taxon>
        <taxon>Spermatophyta</taxon>
        <taxon>Magnoliopsida</taxon>
        <taxon>eudicotyledons</taxon>
        <taxon>Gunneridae</taxon>
        <taxon>Pentapetalae</taxon>
        <taxon>asterids</taxon>
        <taxon>campanulids</taxon>
        <taxon>Asterales</taxon>
        <taxon>Asteraceae</taxon>
        <taxon>Carduoideae</taxon>
        <taxon>Cardueae</taxon>
        <taxon>Centaureinae</taxon>
        <taxon>Centaurea</taxon>
    </lineage>
</organism>
<evidence type="ECO:0008006" key="4">
    <source>
        <dbReference type="Google" id="ProtNLM"/>
    </source>
</evidence>
<dbReference type="Pfam" id="PF14223">
    <property type="entry name" value="Retrotran_gag_2"/>
    <property type="match status" value="1"/>
</dbReference>
<feature type="region of interest" description="Disordered" evidence="1">
    <location>
        <begin position="132"/>
        <end position="169"/>
    </location>
</feature>
<dbReference type="PANTHER" id="PTHR47592:SF31">
    <property type="entry name" value="ZINC FINGER, CCHC-TYPE-RELATED"/>
    <property type="match status" value="1"/>
</dbReference>
<keyword evidence="3" id="KW-1185">Reference proteome</keyword>
<feature type="compositionally biased region" description="Polar residues" evidence="1">
    <location>
        <begin position="139"/>
        <end position="152"/>
    </location>
</feature>
<accession>A0AA38U881</accession>
<dbReference type="AlphaFoldDB" id="A0AA38U881"/>
<dbReference type="PANTHER" id="PTHR47592">
    <property type="entry name" value="PBF68 PROTEIN"/>
    <property type="match status" value="1"/>
</dbReference>
<evidence type="ECO:0000313" key="2">
    <source>
        <dbReference type="EMBL" id="KAJ9564882.1"/>
    </source>
</evidence>
<name>A0AA38U881_9ASTR</name>
<evidence type="ECO:0000313" key="3">
    <source>
        <dbReference type="Proteomes" id="UP001172457"/>
    </source>
</evidence>
<gene>
    <name evidence="2" type="ORF">OSB04_000848</name>
</gene>
<evidence type="ECO:0000256" key="1">
    <source>
        <dbReference type="SAM" id="MobiDB-lite"/>
    </source>
</evidence>
<comment type="caution">
    <text evidence="2">The sequence shown here is derived from an EMBL/GenBank/DDBJ whole genome shotgun (WGS) entry which is preliminary data.</text>
</comment>
<proteinExistence type="predicted"/>
<sequence>MIPWQGWLKGKNHGEDESLCRGYILNSLTDRLYDLYIPLKSTKEIWKALDHKYDIEKQGANKLIAFKFFVFCMIDNLSILDQVHEFLILISKFKNLNITIPDQSEQELSHTKEDFTLEPIQKHLQIQEEARKRKKDLNVASTSKVHNVTQRNPKNKKRKTTYDTNTSTFNKKRKRDMSEIICHKCGRKGHIRCSRCFPKKEQIWIKDE</sequence>